<protein>
    <submittedName>
        <fullName evidence="1">Uncharacterized protein</fullName>
    </submittedName>
</protein>
<comment type="caution">
    <text evidence="1">The sequence shown here is derived from an EMBL/GenBank/DDBJ whole genome shotgun (WGS) entry which is preliminary data.</text>
</comment>
<gene>
    <name evidence="1" type="ORF">E2C01_083184</name>
</gene>
<organism evidence="1 2">
    <name type="scientific">Portunus trituberculatus</name>
    <name type="common">Swimming crab</name>
    <name type="synonym">Neptunus trituberculatus</name>
    <dbReference type="NCBI Taxonomy" id="210409"/>
    <lineage>
        <taxon>Eukaryota</taxon>
        <taxon>Metazoa</taxon>
        <taxon>Ecdysozoa</taxon>
        <taxon>Arthropoda</taxon>
        <taxon>Crustacea</taxon>
        <taxon>Multicrustacea</taxon>
        <taxon>Malacostraca</taxon>
        <taxon>Eumalacostraca</taxon>
        <taxon>Eucarida</taxon>
        <taxon>Decapoda</taxon>
        <taxon>Pleocyemata</taxon>
        <taxon>Brachyura</taxon>
        <taxon>Eubrachyura</taxon>
        <taxon>Portunoidea</taxon>
        <taxon>Portunidae</taxon>
        <taxon>Portuninae</taxon>
        <taxon>Portunus</taxon>
    </lineage>
</organism>
<evidence type="ECO:0000313" key="2">
    <source>
        <dbReference type="Proteomes" id="UP000324222"/>
    </source>
</evidence>
<name>A0A5B7J743_PORTR</name>
<sequence length="41" mass="4689">MIEADKHFRNVSECLKFLISCPARVTYRPSRADAVYLTSVT</sequence>
<dbReference type="AlphaFoldDB" id="A0A5B7J743"/>
<reference evidence="1 2" key="1">
    <citation type="submission" date="2019-05" db="EMBL/GenBank/DDBJ databases">
        <title>Another draft genome of Portunus trituberculatus and its Hox gene families provides insights of decapod evolution.</title>
        <authorList>
            <person name="Jeong J.-H."/>
            <person name="Song I."/>
            <person name="Kim S."/>
            <person name="Choi T."/>
            <person name="Kim D."/>
            <person name="Ryu S."/>
            <person name="Kim W."/>
        </authorList>
    </citation>
    <scope>NUCLEOTIDE SEQUENCE [LARGE SCALE GENOMIC DNA]</scope>
    <source>
        <tissue evidence="1">Muscle</tissue>
    </source>
</reference>
<dbReference type="EMBL" id="VSRR010077305">
    <property type="protein sequence ID" value="MPC88284.1"/>
    <property type="molecule type" value="Genomic_DNA"/>
</dbReference>
<dbReference type="Proteomes" id="UP000324222">
    <property type="component" value="Unassembled WGS sequence"/>
</dbReference>
<evidence type="ECO:0000313" key="1">
    <source>
        <dbReference type="EMBL" id="MPC88284.1"/>
    </source>
</evidence>
<keyword evidence="2" id="KW-1185">Reference proteome</keyword>
<accession>A0A5B7J743</accession>
<proteinExistence type="predicted"/>